<sequence length="408" mass="45361">MTRQEWWALALLMAAGLGIRVWFGRQYAGFVSDQELFVQWMNQVREYGLGSVYLHNGGINYPPLFLWLLHGYGAVLQLLGITAAPGSLSYKSILILLDMLALLAVTWWSAGRADQRLRWMVLAGFALNPALIVNSAVWGQVDILNGMLMAGSILLLLASPLGAGILFALALLTKLQSIIIAPVLGWYVLRELASKRFRPLLWIVIGICIPFAGISLYFAGYGGLGAMLRAAYLSAVGMYTQVTMNALNIWYYLVGTAPITSDTVRLWGVISLRSIGFLLLFMAVIYAGIYLWKLRTINTAALLKAGVWVSFAFFMLPTEIHERYSIPALVLLLFTVILDRKWIGLATLLSLTITYNLWQVVNSQLQITGGILVTCLHVIALLWMAVLMLLELRNNRTDIPPVSNNRSY</sequence>
<evidence type="ECO:0000313" key="2">
    <source>
        <dbReference type="EMBL" id="ANF98620.1"/>
    </source>
</evidence>
<feature type="transmembrane region" description="Helical" evidence="1">
    <location>
        <begin position="90"/>
        <end position="108"/>
    </location>
</feature>
<feature type="transmembrane region" description="Helical" evidence="1">
    <location>
        <begin position="367"/>
        <end position="390"/>
    </location>
</feature>
<dbReference type="Proteomes" id="UP000078148">
    <property type="component" value="Chromosome"/>
</dbReference>
<name>A0A172ZN28_9BACL</name>
<keyword evidence="1" id="KW-0472">Membrane</keyword>
<feature type="transmembrane region" description="Helical" evidence="1">
    <location>
        <begin position="266"/>
        <end position="291"/>
    </location>
</feature>
<feature type="transmembrane region" description="Helical" evidence="1">
    <location>
        <begin position="120"/>
        <end position="141"/>
    </location>
</feature>
<feature type="transmembrane region" description="Helical" evidence="1">
    <location>
        <begin position="64"/>
        <end position="84"/>
    </location>
</feature>
<gene>
    <name evidence="2" type="ORF">AR543_04545</name>
</gene>
<dbReference type="KEGG" id="pbv:AR543_04545"/>
<accession>A0A172ZN28</accession>
<protein>
    <recommendedName>
        <fullName evidence="4">DUF2029 domain-containing protein</fullName>
    </recommendedName>
</protein>
<feature type="transmembrane region" description="Helical" evidence="1">
    <location>
        <begin position="200"/>
        <end position="219"/>
    </location>
</feature>
<feature type="transmembrane region" description="Helical" evidence="1">
    <location>
        <begin position="231"/>
        <end position="254"/>
    </location>
</feature>
<reference evidence="3" key="1">
    <citation type="submission" date="2015-10" db="EMBL/GenBank/DDBJ databases">
        <title>Genome of Paenibacillus bovis sp. nov.</title>
        <authorList>
            <person name="Wu Z."/>
            <person name="Gao C."/>
            <person name="Liu Z."/>
            <person name="Zheng H."/>
        </authorList>
    </citation>
    <scope>NUCLEOTIDE SEQUENCE [LARGE SCALE GENOMIC DNA]</scope>
    <source>
        <strain evidence="3">BD3526</strain>
    </source>
</reference>
<keyword evidence="1" id="KW-1133">Transmembrane helix</keyword>
<feature type="transmembrane region" description="Helical" evidence="1">
    <location>
        <begin position="328"/>
        <end position="355"/>
    </location>
</feature>
<evidence type="ECO:0008006" key="4">
    <source>
        <dbReference type="Google" id="ProtNLM"/>
    </source>
</evidence>
<evidence type="ECO:0000256" key="1">
    <source>
        <dbReference type="SAM" id="Phobius"/>
    </source>
</evidence>
<dbReference type="AlphaFoldDB" id="A0A172ZN28"/>
<reference evidence="2 3" key="2">
    <citation type="journal article" date="2016" name="Int. J. Syst. Evol. Microbiol.">
        <title>Paenibacillus bovis sp. nov., isolated from raw yak (Bos grunniens) milk.</title>
        <authorList>
            <person name="Gao C."/>
            <person name="Han J."/>
            <person name="Liu Z."/>
            <person name="Xu X."/>
            <person name="Hang F."/>
            <person name="Wu Z."/>
        </authorList>
    </citation>
    <scope>NUCLEOTIDE SEQUENCE [LARGE SCALE GENOMIC DNA]</scope>
    <source>
        <strain evidence="2 3">BD3526</strain>
    </source>
</reference>
<dbReference type="EMBL" id="CP013023">
    <property type="protein sequence ID" value="ANF98620.1"/>
    <property type="molecule type" value="Genomic_DNA"/>
</dbReference>
<dbReference type="STRING" id="1616788.AR543_04545"/>
<keyword evidence="1" id="KW-0812">Transmembrane</keyword>
<feature type="transmembrane region" description="Helical" evidence="1">
    <location>
        <begin position="6"/>
        <end position="23"/>
    </location>
</feature>
<feature type="transmembrane region" description="Helical" evidence="1">
    <location>
        <begin position="297"/>
        <end position="316"/>
    </location>
</feature>
<keyword evidence="3" id="KW-1185">Reference proteome</keyword>
<evidence type="ECO:0000313" key="3">
    <source>
        <dbReference type="Proteomes" id="UP000078148"/>
    </source>
</evidence>
<organism evidence="2 3">
    <name type="scientific">Paenibacillus bovis</name>
    <dbReference type="NCBI Taxonomy" id="1616788"/>
    <lineage>
        <taxon>Bacteria</taxon>
        <taxon>Bacillati</taxon>
        <taxon>Bacillota</taxon>
        <taxon>Bacilli</taxon>
        <taxon>Bacillales</taxon>
        <taxon>Paenibacillaceae</taxon>
        <taxon>Paenibacillus</taxon>
    </lineage>
</organism>
<proteinExistence type="predicted"/>